<evidence type="ECO:0000313" key="5">
    <source>
        <dbReference type="EMBL" id="KAK9774095.1"/>
    </source>
</evidence>
<evidence type="ECO:0000313" key="6">
    <source>
        <dbReference type="Proteomes" id="UP001465668"/>
    </source>
</evidence>
<gene>
    <name evidence="5" type="ORF">SCAR479_09209</name>
</gene>
<dbReference type="EMBL" id="JARVKM010000044">
    <property type="protein sequence ID" value="KAK9774095.1"/>
    <property type="molecule type" value="Genomic_DNA"/>
</dbReference>
<keyword evidence="6" id="KW-1185">Reference proteome</keyword>
<keyword evidence="1" id="KW-0479">Metal-binding</keyword>
<keyword evidence="1" id="KW-0863">Zinc-finger</keyword>
<feature type="region of interest" description="Disordered" evidence="3">
    <location>
        <begin position="270"/>
        <end position="291"/>
    </location>
</feature>
<sequence>MTSVLSEPCYTNGVESDAIAPLLIPLSTTGLKSTRQTNSHTFVRAQELKIQHDRSPDWSLASIQWYHHGDIDRCEASRCDSDSLIDSDQETTSYWQHCDQELRELSLENRHARLPIYDGTVRSFSGPRAQPQTTARERIINKVLQWVGQVVEAETKITSGVEPTNGDLPLLDLDAPTAAYCTGTAGNGNGKRPIPPSGSGKDAEESDSSQEEQLAKRPKPVRDQPEREHVYRRHALPKYQCSRCRDAFPTHEDLTSHQRADVPCACRDDEPRQGINPEQAAQLRRRRKGTTTETGKWLDMYRIIFPDGNLSGLPAPYYEYPEEATKAQHGKAYDQESEWGLEYEDFLCGEFPTSLQDEFRQSVQAQLGISDPKLQRRVIDLALKFQLRLLAEFQAQRQSNNMLENDENIEEGFPDMQFDLELDAEEPWSFDFAWNTPELDIGSHISQHNESEAPATANQEKNSRIYGAQHSQSSNSHVNILGRQDLINSSHTFKPTTQFGPQVEPFYAPQQITDGDPVHTTQGVIAELKTSVPLLPVSHVELDGVSLQNRDIFEHNSAAPYTVGQLPRNLDRWEPHPKNCLMPIANTTRSGQSSIGADWSQAVADGWASTTSANGSSSSGLIDAATTNIQIFEQELSLLKTERDELNEKIRVIEFFNNTNPIPGDQPAKQILSPRVACRGRSTDNTQEEQETKTCELERRIQDLEADQQQRRASAQFGRRSPVTLAPSSPTHVVGIGHGPVYVAPTPPRWLSPVRSPGAPHIPQQVQSRRASGYNSSASGYDSGGGYPASPSSGPLPSLYSYHRGSHGEWVSADDLVTFPQTGSFRCTFPGCMAQPFQTQYLLNSHANVHSSERPYYCPVKGCPRAEGGKGFKRKNEMIRHGLAHESPGYVCPFCPDRKHKYPRPDNLQRHVRVHHPAKDKNDPELREVFAQRPDGPKRRLAGFVTE</sequence>
<dbReference type="PANTHER" id="PTHR38166:SF1">
    <property type="entry name" value="C2H2-TYPE DOMAIN-CONTAINING PROTEIN"/>
    <property type="match status" value="1"/>
</dbReference>
<feature type="compositionally biased region" description="Basic and acidic residues" evidence="3">
    <location>
        <begin position="220"/>
        <end position="229"/>
    </location>
</feature>
<keyword evidence="1" id="KW-0862">Zinc</keyword>
<feature type="domain" description="C2H2-type" evidence="4">
    <location>
        <begin position="239"/>
        <end position="271"/>
    </location>
</feature>
<feature type="domain" description="C2H2-type" evidence="4">
    <location>
        <begin position="825"/>
        <end position="855"/>
    </location>
</feature>
<evidence type="ECO:0000259" key="4">
    <source>
        <dbReference type="PROSITE" id="PS50157"/>
    </source>
</evidence>
<dbReference type="PROSITE" id="PS50157">
    <property type="entry name" value="ZINC_FINGER_C2H2_2"/>
    <property type="match status" value="2"/>
</dbReference>
<dbReference type="InterPro" id="IPR013087">
    <property type="entry name" value="Znf_C2H2_type"/>
</dbReference>
<feature type="compositionally biased region" description="Low complexity" evidence="3">
    <location>
        <begin position="772"/>
        <end position="781"/>
    </location>
</feature>
<dbReference type="Proteomes" id="UP001465668">
    <property type="component" value="Unassembled WGS sequence"/>
</dbReference>
<evidence type="ECO:0000256" key="3">
    <source>
        <dbReference type="SAM" id="MobiDB-lite"/>
    </source>
</evidence>
<accession>A0ABR2XKA0</accession>
<dbReference type="SMART" id="SM00355">
    <property type="entry name" value="ZnF_C2H2"/>
    <property type="match status" value="4"/>
</dbReference>
<dbReference type="Gene3D" id="3.30.160.60">
    <property type="entry name" value="Classic Zinc Finger"/>
    <property type="match status" value="1"/>
</dbReference>
<feature type="region of interest" description="Disordered" evidence="3">
    <location>
        <begin position="706"/>
        <end position="732"/>
    </location>
</feature>
<evidence type="ECO:0000256" key="1">
    <source>
        <dbReference type="PROSITE-ProRule" id="PRU00042"/>
    </source>
</evidence>
<reference evidence="5 6" key="1">
    <citation type="submission" date="2024-02" db="EMBL/GenBank/DDBJ databases">
        <title>First draft genome assembly of two strains of Seiridium cardinale.</title>
        <authorList>
            <person name="Emiliani G."/>
            <person name="Scali E."/>
        </authorList>
    </citation>
    <scope>NUCLEOTIDE SEQUENCE [LARGE SCALE GENOMIC DNA]</scope>
    <source>
        <strain evidence="5 6">BM-138-000479</strain>
    </source>
</reference>
<dbReference type="SUPFAM" id="SSF57667">
    <property type="entry name" value="beta-beta-alpha zinc fingers"/>
    <property type="match status" value="1"/>
</dbReference>
<keyword evidence="2" id="KW-0175">Coiled coil</keyword>
<feature type="region of interest" description="Disordered" evidence="3">
    <location>
        <begin position="182"/>
        <end position="233"/>
    </location>
</feature>
<feature type="coiled-coil region" evidence="2">
    <location>
        <begin position="622"/>
        <end position="649"/>
    </location>
</feature>
<evidence type="ECO:0000256" key="2">
    <source>
        <dbReference type="SAM" id="Coils"/>
    </source>
</evidence>
<name>A0ABR2XKA0_9PEZI</name>
<feature type="compositionally biased region" description="Basic and acidic residues" evidence="3">
    <location>
        <begin position="917"/>
        <end position="938"/>
    </location>
</feature>
<feature type="region of interest" description="Disordered" evidence="3">
    <location>
        <begin position="753"/>
        <end position="792"/>
    </location>
</feature>
<proteinExistence type="predicted"/>
<comment type="caution">
    <text evidence="5">The sequence shown here is derived from an EMBL/GenBank/DDBJ whole genome shotgun (WGS) entry which is preliminary data.</text>
</comment>
<dbReference type="InterPro" id="IPR036236">
    <property type="entry name" value="Znf_C2H2_sf"/>
</dbReference>
<feature type="region of interest" description="Disordered" evidence="3">
    <location>
        <begin position="916"/>
        <end position="947"/>
    </location>
</feature>
<dbReference type="PANTHER" id="PTHR38166">
    <property type="entry name" value="C2H2-TYPE DOMAIN-CONTAINING PROTEIN-RELATED"/>
    <property type="match status" value="1"/>
</dbReference>
<protein>
    <recommendedName>
        <fullName evidence="4">C2H2-type domain-containing protein</fullName>
    </recommendedName>
</protein>
<organism evidence="5 6">
    <name type="scientific">Seiridium cardinale</name>
    <dbReference type="NCBI Taxonomy" id="138064"/>
    <lineage>
        <taxon>Eukaryota</taxon>
        <taxon>Fungi</taxon>
        <taxon>Dikarya</taxon>
        <taxon>Ascomycota</taxon>
        <taxon>Pezizomycotina</taxon>
        <taxon>Sordariomycetes</taxon>
        <taxon>Xylariomycetidae</taxon>
        <taxon>Amphisphaeriales</taxon>
        <taxon>Sporocadaceae</taxon>
        <taxon>Seiridium</taxon>
    </lineage>
</organism>